<evidence type="ECO:0000313" key="1">
    <source>
        <dbReference type="EMBL" id="GKX64748.1"/>
    </source>
</evidence>
<organism evidence="1 2">
    <name type="scientific">Inconstantimicrobium mannanitabidum</name>
    <dbReference type="NCBI Taxonomy" id="1604901"/>
    <lineage>
        <taxon>Bacteria</taxon>
        <taxon>Bacillati</taxon>
        <taxon>Bacillota</taxon>
        <taxon>Clostridia</taxon>
        <taxon>Eubacteriales</taxon>
        <taxon>Clostridiaceae</taxon>
        <taxon>Inconstantimicrobium</taxon>
    </lineage>
</organism>
<dbReference type="Proteomes" id="UP001058074">
    <property type="component" value="Unassembled WGS sequence"/>
</dbReference>
<dbReference type="EMBL" id="BROD01000001">
    <property type="protein sequence ID" value="GKX64748.1"/>
    <property type="molecule type" value="Genomic_DNA"/>
</dbReference>
<keyword evidence="2" id="KW-1185">Reference proteome</keyword>
<comment type="caution">
    <text evidence="1">The sequence shown here is derived from an EMBL/GenBank/DDBJ whole genome shotgun (WGS) entry which is preliminary data.</text>
</comment>
<sequence>MVFRLATESDLETLAEMRWQHEYEETNNFNITKDEFISHCKVFLKEGLESNTWVYWIAEEEGSIIANIYVNRIRKVPKPQKLFAEIGYITNVHTKEEYRNKGTGTELLNKVKHWAVENEIELLFLWPSKKSVNYYERQGFSMKNEILELEL</sequence>
<proteinExistence type="predicted"/>
<accession>A0ACB5R657</accession>
<evidence type="ECO:0000313" key="2">
    <source>
        <dbReference type="Proteomes" id="UP001058074"/>
    </source>
</evidence>
<protein>
    <submittedName>
        <fullName evidence="1">Uncharacterized protein</fullName>
    </submittedName>
</protein>
<gene>
    <name evidence="1" type="ORF">rsdtw13_00060</name>
</gene>
<reference evidence="1" key="1">
    <citation type="journal article" date="2025" name="Int. J. Syst. Evol. Microbiol.">
        <title>Inconstantimicrobium mannanitabidum sp. nov., a novel member of the family Clostridiaceae isolated from anoxic soil under the treatment of reductive soil disinfestation.</title>
        <authorList>
            <person name="Ueki A."/>
            <person name="Tonouchi A."/>
            <person name="Honma S."/>
            <person name="Kaku N."/>
            <person name="Ueki K."/>
        </authorList>
    </citation>
    <scope>NUCLEOTIDE SEQUENCE</scope>
    <source>
        <strain evidence="1">TW13</strain>
    </source>
</reference>
<name>A0ACB5R657_9CLOT</name>